<dbReference type="EMBL" id="NFKK01000029">
    <property type="protein sequence ID" value="OUP50481.1"/>
    <property type="molecule type" value="Genomic_DNA"/>
</dbReference>
<dbReference type="RefSeq" id="WP_087374815.1">
    <property type="nucleotide sequence ID" value="NZ_NFKK01000029.1"/>
</dbReference>
<organism evidence="5 6">
    <name type="scientific">Butyricicoccus pullicaecorum</name>
    <dbReference type="NCBI Taxonomy" id="501571"/>
    <lineage>
        <taxon>Bacteria</taxon>
        <taxon>Bacillati</taxon>
        <taxon>Bacillota</taxon>
        <taxon>Clostridia</taxon>
        <taxon>Eubacteriales</taxon>
        <taxon>Butyricicoccaceae</taxon>
        <taxon>Butyricicoccus</taxon>
    </lineage>
</organism>
<dbReference type="PROSITE" id="PS51257">
    <property type="entry name" value="PROKAR_LIPOPROTEIN"/>
    <property type="match status" value="1"/>
</dbReference>
<dbReference type="PANTHER" id="PTHR30535">
    <property type="entry name" value="VITAMIN B12-BINDING PROTEIN"/>
    <property type="match status" value="1"/>
</dbReference>
<proteinExistence type="inferred from homology"/>
<evidence type="ECO:0000313" key="5">
    <source>
        <dbReference type="EMBL" id="OUP50481.1"/>
    </source>
</evidence>
<protein>
    <recommendedName>
        <fullName evidence="4">Fe/B12 periplasmic-binding domain-containing protein</fullName>
    </recommendedName>
</protein>
<dbReference type="Gene3D" id="3.40.50.1980">
    <property type="entry name" value="Nitrogenase molybdenum iron protein domain"/>
    <property type="match status" value="2"/>
</dbReference>
<dbReference type="AlphaFoldDB" id="A0A1Y4L6T4"/>
<feature type="signal peptide" evidence="3">
    <location>
        <begin position="1"/>
        <end position="24"/>
    </location>
</feature>
<keyword evidence="3" id="KW-0732">Signal</keyword>
<feature type="domain" description="Fe/B12 periplasmic-binding" evidence="4">
    <location>
        <begin position="72"/>
        <end position="353"/>
    </location>
</feature>
<evidence type="ECO:0000313" key="6">
    <source>
        <dbReference type="Proteomes" id="UP000195897"/>
    </source>
</evidence>
<comment type="caution">
    <text evidence="5">The sequence shown here is derived from an EMBL/GenBank/DDBJ whole genome shotgun (WGS) entry which is preliminary data.</text>
</comment>
<evidence type="ECO:0000256" key="2">
    <source>
        <dbReference type="SAM" id="MobiDB-lite"/>
    </source>
</evidence>
<dbReference type="PANTHER" id="PTHR30535:SF34">
    <property type="entry name" value="MOLYBDATE-BINDING PROTEIN MOLA"/>
    <property type="match status" value="1"/>
</dbReference>
<evidence type="ECO:0000259" key="4">
    <source>
        <dbReference type="PROSITE" id="PS50983"/>
    </source>
</evidence>
<reference evidence="6" key="1">
    <citation type="submission" date="2017-04" db="EMBL/GenBank/DDBJ databases">
        <title>Function of individual gut microbiota members based on whole genome sequencing of pure cultures obtained from chicken caecum.</title>
        <authorList>
            <person name="Medvecky M."/>
            <person name="Cejkova D."/>
            <person name="Polansky O."/>
            <person name="Karasova D."/>
            <person name="Kubasova T."/>
            <person name="Cizek A."/>
            <person name="Rychlik I."/>
        </authorList>
    </citation>
    <scope>NUCLEOTIDE SEQUENCE [LARGE SCALE GENOMIC DNA]</scope>
    <source>
        <strain evidence="6">An180</strain>
    </source>
</reference>
<dbReference type="Proteomes" id="UP000195897">
    <property type="component" value="Unassembled WGS sequence"/>
</dbReference>
<name>A0A1Y4L6T4_9FIRM</name>
<sequence>MNLGKRLMAGALGLCLVFSLTACGGSNSQDTQSTTPATSETTTQSSGYPLTITTYNYARQPVEETFQKAPERVWAQGQDNIEILLALGLADKIVGACGLDGAVRADLQDEFETINYYDTFPGKETVLGLQPDFITGWYSTFDDKRMGDVGFWHERGVNTYMALNSACRGSSTDAPQTIAEEMEDIMTLGKIFGVEDRAQQLVDEIQDELVKIQDYVKDKEPPRIAILEDEGDSYRVYSHTTLGGNVAEQVGAVLAVGADDNTANISAEELISVNPDAIFMVWYDGYTVGETDYAGDHVVELLTKDPKFASLSAVQNGKVFPINLSGIYCSGMRTLDGVLDFAQALYPDLYPDAK</sequence>
<evidence type="ECO:0000256" key="1">
    <source>
        <dbReference type="ARBA" id="ARBA00008814"/>
    </source>
</evidence>
<accession>A0A1Y4L6T4</accession>
<feature type="region of interest" description="Disordered" evidence="2">
    <location>
        <begin position="26"/>
        <end position="46"/>
    </location>
</feature>
<dbReference type="PROSITE" id="PS50983">
    <property type="entry name" value="FE_B12_PBP"/>
    <property type="match status" value="1"/>
</dbReference>
<dbReference type="InterPro" id="IPR050902">
    <property type="entry name" value="ABC_Transporter_SBP"/>
</dbReference>
<comment type="similarity">
    <text evidence="1">Belongs to the bacterial solute-binding protein 8 family.</text>
</comment>
<gene>
    <name evidence="5" type="ORF">B5F17_13990</name>
</gene>
<feature type="chain" id="PRO_5012079479" description="Fe/B12 periplasmic-binding domain-containing protein" evidence="3">
    <location>
        <begin position="25"/>
        <end position="354"/>
    </location>
</feature>
<dbReference type="SUPFAM" id="SSF53807">
    <property type="entry name" value="Helical backbone' metal receptor"/>
    <property type="match status" value="1"/>
</dbReference>
<dbReference type="Pfam" id="PF01497">
    <property type="entry name" value="Peripla_BP_2"/>
    <property type="match status" value="1"/>
</dbReference>
<dbReference type="InterPro" id="IPR002491">
    <property type="entry name" value="ABC_transptr_periplasmic_BD"/>
</dbReference>
<evidence type="ECO:0000256" key="3">
    <source>
        <dbReference type="SAM" id="SignalP"/>
    </source>
</evidence>
<feature type="compositionally biased region" description="Low complexity" evidence="2">
    <location>
        <begin position="31"/>
        <end position="46"/>
    </location>
</feature>